<sequence length="54" mass="6004">PPPHLARRVQPAGHRPRALDLARPRARHGRRPPRPQRGGARVGVHADDKARRGV</sequence>
<feature type="compositionally biased region" description="Basic residues" evidence="1">
    <location>
        <begin position="24"/>
        <end position="34"/>
    </location>
</feature>
<gene>
    <name evidence="2" type="ORF">AVDCRST_MAG40-720</name>
</gene>
<protein>
    <submittedName>
        <fullName evidence="2">Uncharacterized protein</fullName>
    </submittedName>
</protein>
<proteinExistence type="predicted"/>
<organism evidence="2">
    <name type="scientific">uncultured Gemmatimonadaceae bacterium</name>
    <dbReference type="NCBI Taxonomy" id="246130"/>
    <lineage>
        <taxon>Bacteria</taxon>
        <taxon>Pseudomonadati</taxon>
        <taxon>Gemmatimonadota</taxon>
        <taxon>Gemmatimonadia</taxon>
        <taxon>Gemmatimonadales</taxon>
        <taxon>Gemmatimonadaceae</taxon>
        <taxon>environmental samples</taxon>
    </lineage>
</organism>
<name>A0A6J4KJA7_9BACT</name>
<evidence type="ECO:0000313" key="2">
    <source>
        <dbReference type="EMBL" id="CAA9306708.1"/>
    </source>
</evidence>
<dbReference type="EMBL" id="CADCTX010000208">
    <property type="protein sequence ID" value="CAA9306708.1"/>
    <property type="molecule type" value="Genomic_DNA"/>
</dbReference>
<feature type="non-terminal residue" evidence="2">
    <location>
        <position position="1"/>
    </location>
</feature>
<evidence type="ECO:0000256" key="1">
    <source>
        <dbReference type="SAM" id="MobiDB-lite"/>
    </source>
</evidence>
<feature type="region of interest" description="Disordered" evidence="1">
    <location>
        <begin position="1"/>
        <end position="54"/>
    </location>
</feature>
<feature type="non-terminal residue" evidence="2">
    <location>
        <position position="54"/>
    </location>
</feature>
<feature type="compositionally biased region" description="Basic and acidic residues" evidence="1">
    <location>
        <begin position="44"/>
        <end position="54"/>
    </location>
</feature>
<dbReference type="AlphaFoldDB" id="A0A6J4KJA7"/>
<accession>A0A6J4KJA7</accession>
<reference evidence="2" key="1">
    <citation type="submission" date="2020-02" db="EMBL/GenBank/DDBJ databases">
        <authorList>
            <person name="Meier V. D."/>
        </authorList>
    </citation>
    <scope>NUCLEOTIDE SEQUENCE</scope>
    <source>
        <strain evidence="2">AVDCRST_MAG40</strain>
    </source>
</reference>